<keyword evidence="18" id="KW-0460">Magnesium</keyword>
<evidence type="ECO:0000256" key="15">
    <source>
        <dbReference type="PIRSR" id="PIRSR600829-1"/>
    </source>
</evidence>
<evidence type="ECO:0000256" key="4">
    <source>
        <dbReference type="ARBA" id="ARBA00022516"/>
    </source>
</evidence>
<evidence type="ECO:0000256" key="18">
    <source>
        <dbReference type="PIRSR" id="PIRSR600829-4"/>
    </source>
</evidence>
<reference evidence="20 21" key="1">
    <citation type="submission" date="2019-07" db="EMBL/GenBank/DDBJ databases">
        <title>Whole genome shotgun sequence of Cellulomonas aerilata NBRC 106308.</title>
        <authorList>
            <person name="Hosoyama A."/>
            <person name="Uohara A."/>
            <person name="Ohji S."/>
            <person name="Ichikawa N."/>
        </authorList>
    </citation>
    <scope>NUCLEOTIDE SEQUENCE [LARGE SCALE GENOMIC DNA]</scope>
    <source>
        <strain evidence="20 21">NBRC 106308</strain>
    </source>
</reference>
<dbReference type="EMBL" id="BJYY01000010">
    <property type="protein sequence ID" value="GEO33570.1"/>
    <property type="molecule type" value="Genomic_DNA"/>
</dbReference>
<dbReference type="AlphaFoldDB" id="A0A512DBE9"/>
<dbReference type="GO" id="GO:0005886">
    <property type="term" value="C:plasma membrane"/>
    <property type="evidence" value="ECO:0007669"/>
    <property type="project" value="UniProtKB-SubCell"/>
</dbReference>
<dbReference type="InterPro" id="IPR033717">
    <property type="entry name" value="UDPK"/>
</dbReference>
<comment type="caution">
    <text evidence="20">The sequence shown here is derived from an EMBL/GenBank/DDBJ whole genome shotgun (WGS) entry which is preliminary data.</text>
</comment>
<dbReference type="GO" id="GO:0016301">
    <property type="term" value="F:kinase activity"/>
    <property type="evidence" value="ECO:0007669"/>
    <property type="project" value="UniProtKB-KW"/>
</dbReference>
<name>A0A512DBE9_9CELL</name>
<dbReference type="GO" id="GO:0046872">
    <property type="term" value="F:metal ion binding"/>
    <property type="evidence" value="ECO:0007669"/>
    <property type="project" value="UniProtKB-KW"/>
</dbReference>
<evidence type="ECO:0000256" key="16">
    <source>
        <dbReference type="PIRSR" id="PIRSR600829-2"/>
    </source>
</evidence>
<dbReference type="Gene3D" id="1.10.287.3610">
    <property type="match status" value="1"/>
</dbReference>
<keyword evidence="5" id="KW-0808">Transferase</keyword>
<keyword evidence="14" id="KW-1208">Phospholipid metabolism</keyword>
<evidence type="ECO:0000256" key="2">
    <source>
        <dbReference type="ARBA" id="ARBA00005967"/>
    </source>
</evidence>
<keyword evidence="6 19" id="KW-0812">Transmembrane</keyword>
<gene>
    <name evidence="20" type="ORF">CAE01nite_12950</name>
</gene>
<proteinExistence type="inferred from homology"/>
<comment type="similarity">
    <text evidence="2">Belongs to the bacterial diacylglycerol kinase family.</text>
</comment>
<dbReference type="InterPro" id="IPR036945">
    <property type="entry name" value="DAGK_sf"/>
</dbReference>
<evidence type="ECO:0000256" key="14">
    <source>
        <dbReference type="ARBA" id="ARBA00023264"/>
    </source>
</evidence>
<dbReference type="PANTHER" id="PTHR34299:SF1">
    <property type="entry name" value="DIACYLGLYCEROL KINASE"/>
    <property type="match status" value="1"/>
</dbReference>
<evidence type="ECO:0000313" key="20">
    <source>
        <dbReference type="EMBL" id="GEO33570.1"/>
    </source>
</evidence>
<dbReference type="CDD" id="cd14265">
    <property type="entry name" value="UDPK_IM_like"/>
    <property type="match status" value="1"/>
</dbReference>
<evidence type="ECO:0000256" key="13">
    <source>
        <dbReference type="ARBA" id="ARBA00023209"/>
    </source>
</evidence>
<dbReference type="Proteomes" id="UP000321181">
    <property type="component" value="Unassembled WGS sequence"/>
</dbReference>
<feature type="transmembrane region" description="Helical" evidence="19">
    <location>
        <begin position="98"/>
        <end position="126"/>
    </location>
</feature>
<feature type="binding site" evidence="17">
    <location>
        <position position="11"/>
    </location>
    <ligand>
        <name>ATP</name>
        <dbReference type="ChEBI" id="CHEBI:30616"/>
    </ligand>
</feature>
<dbReference type="PROSITE" id="PS01069">
    <property type="entry name" value="DAGK_PROKAR"/>
    <property type="match status" value="1"/>
</dbReference>
<dbReference type="RefSeq" id="WP_146901710.1">
    <property type="nucleotide sequence ID" value="NZ_BAAARM010000002.1"/>
</dbReference>
<evidence type="ECO:0000256" key="3">
    <source>
        <dbReference type="ARBA" id="ARBA00022475"/>
    </source>
</evidence>
<feature type="binding site" evidence="16">
    <location>
        <position position="57"/>
    </location>
    <ligand>
        <name>substrate</name>
    </ligand>
</feature>
<feature type="binding site" evidence="17">
    <location>
        <position position="30"/>
    </location>
    <ligand>
        <name>ATP</name>
        <dbReference type="ChEBI" id="CHEBI:30616"/>
    </ligand>
</feature>
<feature type="binding site" evidence="17">
    <location>
        <position position="78"/>
    </location>
    <ligand>
        <name>ATP</name>
        <dbReference type="ChEBI" id="CHEBI:30616"/>
    </ligand>
</feature>
<keyword evidence="21" id="KW-1185">Reference proteome</keyword>
<keyword evidence="8" id="KW-0418">Kinase</keyword>
<feature type="binding site" evidence="16">
    <location>
        <position position="11"/>
    </location>
    <ligand>
        <name>substrate</name>
    </ligand>
</feature>
<feature type="binding site" evidence="18">
    <location>
        <position position="30"/>
    </location>
    <ligand>
        <name>a divalent metal cation</name>
        <dbReference type="ChEBI" id="CHEBI:60240"/>
    </ligand>
</feature>
<evidence type="ECO:0000256" key="9">
    <source>
        <dbReference type="ARBA" id="ARBA00022840"/>
    </source>
</evidence>
<keyword evidence="13" id="KW-0594">Phospholipid biosynthesis</keyword>
<evidence type="ECO:0000256" key="10">
    <source>
        <dbReference type="ARBA" id="ARBA00022989"/>
    </source>
</evidence>
<feature type="binding site" evidence="18">
    <location>
        <position position="78"/>
    </location>
    <ligand>
        <name>a divalent metal cation</name>
        <dbReference type="ChEBI" id="CHEBI:60240"/>
    </ligand>
</feature>
<evidence type="ECO:0000256" key="11">
    <source>
        <dbReference type="ARBA" id="ARBA00023098"/>
    </source>
</evidence>
<keyword evidence="7 17" id="KW-0547">Nucleotide-binding</keyword>
<evidence type="ECO:0008006" key="22">
    <source>
        <dbReference type="Google" id="ProtNLM"/>
    </source>
</evidence>
<dbReference type="PANTHER" id="PTHR34299">
    <property type="entry name" value="DIACYLGLYCEROL KINASE"/>
    <property type="match status" value="1"/>
</dbReference>
<evidence type="ECO:0000256" key="6">
    <source>
        <dbReference type="ARBA" id="ARBA00022692"/>
    </source>
</evidence>
<organism evidence="20 21">
    <name type="scientific">Cellulomonas aerilata</name>
    <dbReference type="NCBI Taxonomy" id="515326"/>
    <lineage>
        <taxon>Bacteria</taxon>
        <taxon>Bacillati</taxon>
        <taxon>Actinomycetota</taxon>
        <taxon>Actinomycetes</taxon>
        <taxon>Micrococcales</taxon>
        <taxon>Cellulomonadaceae</taxon>
        <taxon>Cellulomonas</taxon>
    </lineage>
</organism>
<keyword evidence="9 17" id="KW-0067">ATP-binding</keyword>
<keyword evidence="4" id="KW-0444">Lipid biosynthesis</keyword>
<keyword evidence="3" id="KW-1003">Cell membrane</keyword>
<evidence type="ECO:0000256" key="1">
    <source>
        <dbReference type="ARBA" id="ARBA00004651"/>
    </source>
</evidence>
<keyword evidence="18" id="KW-0479">Metal-binding</keyword>
<evidence type="ECO:0000256" key="5">
    <source>
        <dbReference type="ARBA" id="ARBA00022679"/>
    </source>
</evidence>
<evidence type="ECO:0000256" key="12">
    <source>
        <dbReference type="ARBA" id="ARBA00023136"/>
    </source>
</evidence>
<evidence type="ECO:0000256" key="8">
    <source>
        <dbReference type="ARBA" id="ARBA00022777"/>
    </source>
</evidence>
<dbReference type="OrthoDB" id="9796011at2"/>
<dbReference type="GO" id="GO:0005524">
    <property type="term" value="F:ATP binding"/>
    <property type="evidence" value="ECO:0007669"/>
    <property type="project" value="UniProtKB-KW"/>
</dbReference>
<keyword evidence="10 19" id="KW-1133">Transmembrane helix</keyword>
<sequence length="131" mass="13466">MTTPRHGRRRREVDSFRWAARGVRAALVREPHLRFHAAATVVVAVLAALVPLTPAERAALGLAVGLVWVAELVNTAVERLVDLVSPGFDPVAGQVKDIAAGAVLVAAVVAAGVGATVLGPALAGWVRSAVG</sequence>
<feature type="binding site" evidence="17">
    <location>
        <begin position="96"/>
        <end position="97"/>
    </location>
    <ligand>
        <name>ATP</name>
        <dbReference type="ChEBI" id="CHEBI:30616"/>
    </ligand>
</feature>
<feature type="active site" description="Proton acceptor" evidence="15">
    <location>
        <position position="71"/>
    </location>
</feature>
<evidence type="ECO:0000256" key="19">
    <source>
        <dbReference type="SAM" id="Phobius"/>
    </source>
</evidence>
<dbReference type="GO" id="GO:0008654">
    <property type="term" value="P:phospholipid biosynthetic process"/>
    <property type="evidence" value="ECO:0007669"/>
    <property type="project" value="UniProtKB-KW"/>
</dbReference>
<dbReference type="InterPro" id="IPR000829">
    <property type="entry name" value="DAGK"/>
</dbReference>
<keyword evidence="12 19" id="KW-0472">Membrane</keyword>
<keyword evidence="11" id="KW-0443">Lipid metabolism</keyword>
<comment type="cofactor">
    <cofactor evidence="18">
        <name>Mg(2+)</name>
        <dbReference type="ChEBI" id="CHEBI:18420"/>
    </cofactor>
    <text evidence="18">Mn(2+), Zn(2+), Cd(2+) and Co(2+) support activity to lesser extents.</text>
</comment>
<dbReference type="Pfam" id="PF01219">
    <property type="entry name" value="DAGK_prokar"/>
    <property type="match status" value="1"/>
</dbReference>
<evidence type="ECO:0000256" key="17">
    <source>
        <dbReference type="PIRSR" id="PIRSR600829-3"/>
    </source>
</evidence>
<evidence type="ECO:0000256" key="7">
    <source>
        <dbReference type="ARBA" id="ARBA00022741"/>
    </source>
</evidence>
<feature type="transmembrane region" description="Helical" evidence="19">
    <location>
        <begin position="33"/>
        <end position="52"/>
    </location>
</feature>
<protein>
    <recommendedName>
        <fullName evidence="22">Diacylglycerol kinase</fullName>
    </recommendedName>
</protein>
<accession>A0A512DBE9</accession>
<feature type="binding site" evidence="16">
    <location>
        <position position="71"/>
    </location>
    <ligand>
        <name>substrate</name>
    </ligand>
</feature>
<evidence type="ECO:0000313" key="21">
    <source>
        <dbReference type="Proteomes" id="UP000321181"/>
    </source>
</evidence>
<comment type="subcellular location">
    <subcellularLocation>
        <location evidence="1">Cell membrane</location>
        <topology evidence="1">Multi-pass membrane protein</topology>
    </subcellularLocation>
</comment>